<gene>
    <name evidence="2" type="ORF">PR048_004182</name>
</gene>
<accession>A0ABQ9I5Y4</accession>
<protein>
    <recommendedName>
        <fullName evidence="1">Myb/SANT-like DNA-binding domain-containing protein</fullName>
    </recommendedName>
</protein>
<keyword evidence="3" id="KW-1185">Reference proteome</keyword>
<proteinExistence type="predicted"/>
<dbReference type="Pfam" id="PF13837">
    <property type="entry name" value="Myb_DNA-bind_4"/>
    <property type="match status" value="1"/>
</dbReference>
<evidence type="ECO:0000313" key="2">
    <source>
        <dbReference type="EMBL" id="KAJ8891654.1"/>
    </source>
</evidence>
<organism evidence="2 3">
    <name type="scientific">Dryococelus australis</name>
    <dbReference type="NCBI Taxonomy" id="614101"/>
    <lineage>
        <taxon>Eukaryota</taxon>
        <taxon>Metazoa</taxon>
        <taxon>Ecdysozoa</taxon>
        <taxon>Arthropoda</taxon>
        <taxon>Hexapoda</taxon>
        <taxon>Insecta</taxon>
        <taxon>Pterygota</taxon>
        <taxon>Neoptera</taxon>
        <taxon>Polyneoptera</taxon>
        <taxon>Phasmatodea</taxon>
        <taxon>Verophasmatodea</taxon>
        <taxon>Anareolatae</taxon>
        <taxon>Phasmatidae</taxon>
        <taxon>Eurycanthinae</taxon>
        <taxon>Dryococelus</taxon>
    </lineage>
</organism>
<evidence type="ECO:0000313" key="3">
    <source>
        <dbReference type="Proteomes" id="UP001159363"/>
    </source>
</evidence>
<dbReference type="EMBL" id="JARBHB010000002">
    <property type="protein sequence ID" value="KAJ8891654.1"/>
    <property type="molecule type" value="Genomic_DNA"/>
</dbReference>
<evidence type="ECO:0000259" key="1">
    <source>
        <dbReference type="Pfam" id="PF13837"/>
    </source>
</evidence>
<comment type="caution">
    <text evidence="2">The sequence shown here is derived from an EMBL/GenBank/DDBJ whole genome shotgun (WGS) entry which is preliminary data.</text>
</comment>
<reference evidence="2 3" key="1">
    <citation type="submission" date="2023-02" db="EMBL/GenBank/DDBJ databases">
        <title>LHISI_Scaffold_Assembly.</title>
        <authorList>
            <person name="Stuart O.P."/>
            <person name="Cleave R."/>
            <person name="Magrath M.J.L."/>
            <person name="Mikheyev A.S."/>
        </authorList>
    </citation>
    <scope>NUCLEOTIDE SEQUENCE [LARGE SCALE GENOMIC DNA]</scope>
    <source>
        <strain evidence="2">Daus_M_001</strain>
        <tissue evidence="2">Leg muscle</tissue>
    </source>
</reference>
<dbReference type="Proteomes" id="UP001159363">
    <property type="component" value="Chromosome 2"/>
</dbReference>
<name>A0ABQ9I5Y4_9NEOP</name>
<sequence>MMAVYDVLRCICCCVVWQYRDVGRAKAAVWQRCPAECRGGGPAWVCSLEPAERLRNVLCGMLTCLAAISMLIGSQCVCGGIEALYPVSTRDLWLASLPLHEVTSCFRRLHDELKAREAGATPPEHVWGVVRRADVRVWLATNPYRRDEKGNGYLATKVVNLHPFSQSCTFFLLLHAIERGNCFLAREKACLLSLFLSTVHACLHTLVAEQISSCNRHLRGMGAALPPPPPVRRHTIQPSHSGTAGYHTATGTQSTPARALVCPFRCRHAPTCRPYCGSTCINSGCPASSTSSAAARYFPTQGMEQAIPYRQAEAAPFVPSHLLLHFRLHCNQSYDRGRRIASSVVTWYSSEKLESTCSPTVEELFGNKDREGILVAPRSAGAERPYRDNDEVNSEETCILQYHWYVQLSAILRGCSGVGVRLLVSRQGELGSIPGRVTFGFSHLRIVLGNATGTNDGDKLYFLWTHKGVLSLLKKYKEVEYEFYLGRRRHMEIWNEIAKAVYAANSDLKVTGIQCSRKISGMKRTYWGIKETHPCPSPGTVPWLYFAIQWKRCTCYTLETTAVCETVITTVCAQLQCDQLVITDIDSVWLSCDGTLCAYMDGNI</sequence>
<dbReference type="InterPro" id="IPR044822">
    <property type="entry name" value="Myb_DNA-bind_4"/>
</dbReference>
<feature type="domain" description="Myb/SANT-like DNA-binding" evidence="1">
    <location>
        <begin position="464"/>
        <end position="533"/>
    </location>
</feature>